<dbReference type="EMBL" id="CP038152">
    <property type="protein sequence ID" value="QBR03923.1"/>
    <property type="molecule type" value="Genomic_DNA"/>
</dbReference>
<reference evidence="3 4" key="1">
    <citation type="submission" date="2019-03" db="EMBL/GenBank/DDBJ databases">
        <title>Paraburkholderia sp. 7MH5, isolated from subtropical forest soil.</title>
        <authorList>
            <person name="Gao Z.-H."/>
            <person name="Qiu L.-H."/>
        </authorList>
    </citation>
    <scope>NUCLEOTIDE SEQUENCE [LARGE SCALE GENOMIC DNA]</scope>
    <source>
        <strain evidence="3 4">7MH5</strain>
        <plasmid evidence="3 4">unnamed1</plasmid>
    </source>
</reference>
<proteinExistence type="predicted"/>
<dbReference type="Pfam" id="PF01266">
    <property type="entry name" value="DAO"/>
    <property type="match status" value="1"/>
</dbReference>
<accession>A0A4V1B0T8</accession>
<evidence type="ECO:0000313" key="4">
    <source>
        <dbReference type="Proteomes" id="UP000295727"/>
    </source>
</evidence>
<evidence type="ECO:0000313" key="3">
    <source>
        <dbReference type="EMBL" id="QBR03923.1"/>
    </source>
</evidence>
<evidence type="ECO:0000256" key="1">
    <source>
        <dbReference type="ARBA" id="ARBA00023002"/>
    </source>
</evidence>
<organism evidence="3 4">
    <name type="scientific">Paraburkholderia pallida</name>
    <dbReference type="NCBI Taxonomy" id="2547399"/>
    <lineage>
        <taxon>Bacteria</taxon>
        <taxon>Pseudomonadati</taxon>
        <taxon>Pseudomonadota</taxon>
        <taxon>Betaproteobacteria</taxon>
        <taxon>Burkholderiales</taxon>
        <taxon>Burkholderiaceae</taxon>
        <taxon>Paraburkholderia</taxon>
    </lineage>
</organism>
<keyword evidence="3" id="KW-0614">Plasmid</keyword>
<dbReference type="Proteomes" id="UP000295727">
    <property type="component" value="Plasmid unnamed1"/>
</dbReference>
<dbReference type="Gene3D" id="3.50.50.60">
    <property type="entry name" value="FAD/NAD(P)-binding domain"/>
    <property type="match status" value="1"/>
</dbReference>
<dbReference type="GO" id="GO:0005737">
    <property type="term" value="C:cytoplasm"/>
    <property type="evidence" value="ECO:0007669"/>
    <property type="project" value="TreeGrafter"/>
</dbReference>
<dbReference type="Gene3D" id="3.30.9.10">
    <property type="entry name" value="D-Amino Acid Oxidase, subunit A, domain 2"/>
    <property type="match status" value="1"/>
</dbReference>
<geneLocation type="plasmid" evidence="3 4">
    <name>unnamed1</name>
</geneLocation>
<dbReference type="PANTHER" id="PTHR13847">
    <property type="entry name" value="SARCOSINE DEHYDROGENASE-RELATED"/>
    <property type="match status" value="1"/>
</dbReference>
<keyword evidence="1" id="KW-0560">Oxidoreductase</keyword>
<feature type="domain" description="FAD dependent oxidoreductase" evidence="2">
    <location>
        <begin position="33"/>
        <end position="393"/>
    </location>
</feature>
<dbReference type="GO" id="GO:0016491">
    <property type="term" value="F:oxidoreductase activity"/>
    <property type="evidence" value="ECO:0007669"/>
    <property type="project" value="UniProtKB-KW"/>
</dbReference>
<dbReference type="PANTHER" id="PTHR13847:SF285">
    <property type="entry name" value="FAD DEPENDENT OXIDOREDUCTASE DOMAIN-CONTAINING PROTEIN"/>
    <property type="match status" value="1"/>
</dbReference>
<dbReference type="SUPFAM" id="SSF51905">
    <property type="entry name" value="FAD/NAD(P)-binding domain"/>
    <property type="match status" value="1"/>
</dbReference>
<dbReference type="RefSeq" id="WP_134759806.1">
    <property type="nucleotide sequence ID" value="NZ_CP038152.1"/>
</dbReference>
<gene>
    <name evidence="3" type="ORF">E1956_42655</name>
</gene>
<evidence type="ECO:0000259" key="2">
    <source>
        <dbReference type="Pfam" id="PF01266"/>
    </source>
</evidence>
<protein>
    <submittedName>
        <fullName evidence="3">FAD-dependent oxidoreductase</fullName>
    </submittedName>
</protein>
<dbReference type="KEGG" id="ppai:E1956_42655"/>
<keyword evidence="4" id="KW-1185">Reference proteome</keyword>
<dbReference type="OrthoDB" id="9342835at2"/>
<name>A0A4V1B0T8_9BURK</name>
<dbReference type="InterPro" id="IPR006076">
    <property type="entry name" value="FAD-dep_OxRdtase"/>
</dbReference>
<sequence>MPSAQELTQLPNRPLWHEPSRARAMLDREEHADVVIVGAGYTALWTAYYLLKAQPSLKIVLLEREAVGFGASGRNGGWASAIFPISLERVAQMYSHAAALHLQIAMNETVNEIGRVLDLEGIDADYAKQGFLSLARSQPQFERIQASVDASVRFGLPDQWRALDAKEASTRIGAERVLGGLYTGHCALIHPGKLVRGLAAVVEGMGARIFEKTAALHIAPGQVTTAHGGVKARTVVRATEAFSCQLPENARSVIPLYSLVLATEPLPQALRQRLRLDHRLAFNDMRHLRVYGQVTAEGRLVFGGRGAPYRFGSRISQEDDLVDKVHANIHAAMLEFFPDLADARITHRWGGALGVSRDWCPTVSMDKDARMAWAGNYVGDGVATSNLAGRILRNLILDRDDEINQLPVVNHRSPVWEPEPFRWIGVNGGLTAAGFSDFEERLTNQPSRTARVLEKLTGAH</sequence>
<dbReference type="InterPro" id="IPR036188">
    <property type="entry name" value="FAD/NAD-bd_sf"/>
</dbReference>
<dbReference type="AlphaFoldDB" id="A0A4V1B0T8"/>